<gene>
    <name evidence="3" type="ORF">EDD29_7227</name>
</gene>
<dbReference type="Proteomes" id="UP000272400">
    <property type="component" value="Unassembled WGS sequence"/>
</dbReference>
<dbReference type="GO" id="GO:0005829">
    <property type="term" value="C:cytosol"/>
    <property type="evidence" value="ECO:0007669"/>
    <property type="project" value="TreeGrafter"/>
</dbReference>
<proteinExistence type="predicted"/>
<feature type="region of interest" description="Disordered" evidence="1">
    <location>
        <begin position="1"/>
        <end position="153"/>
    </location>
</feature>
<evidence type="ECO:0000313" key="3">
    <source>
        <dbReference type="EMBL" id="ROO89530.1"/>
    </source>
</evidence>
<dbReference type="GO" id="GO:0043024">
    <property type="term" value="F:ribosomal small subunit binding"/>
    <property type="evidence" value="ECO:0007669"/>
    <property type="project" value="TreeGrafter"/>
</dbReference>
<feature type="compositionally biased region" description="Acidic residues" evidence="1">
    <location>
        <begin position="213"/>
        <end position="223"/>
    </location>
</feature>
<dbReference type="InterPro" id="IPR027417">
    <property type="entry name" value="P-loop_NTPase"/>
</dbReference>
<accession>A0A3N1D7M7</accession>
<dbReference type="SUPFAM" id="SSF52540">
    <property type="entry name" value="P-loop containing nucleoside triphosphate hydrolases"/>
    <property type="match status" value="1"/>
</dbReference>
<organism evidence="3 4">
    <name type="scientific">Actinocorallia herbida</name>
    <dbReference type="NCBI Taxonomy" id="58109"/>
    <lineage>
        <taxon>Bacteria</taxon>
        <taxon>Bacillati</taxon>
        <taxon>Actinomycetota</taxon>
        <taxon>Actinomycetes</taxon>
        <taxon>Streptosporangiales</taxon>
        <taxon>Thermomonosporaceae</taxon>
        <taxon>Actinocorallia</taxon>
    </lineage>
</organism>
<keyword evidence="2" id="KW-0812">Transmembrane</keyword>
<feature type="transmembrane region" description="Helical" evidence="2">
    <location>
        <begin position="707"/>
        <end position="729"/>
    </location>
</feature>
<feature type="compositionally biased region" description="Basic and acidic residues" evidence="1">
    <location>
        <begin position="224"/>
        <end position="239"/>
    </location>
</feature>
<sequence>MTDPDEVRDAASPTPPPKEDPLTSTDFGPRGLKLAQGEAAREEGPKVPSPAPAPDDDPLTSADFGPGGLRSAWPAPPGAQPGEDAAAEPGNADDERETASAEPSKAEDFAARALRAPVTDDDPLTSADFGPRGSARRARQADDDPLTSAEYRVPRASELAALLEVKAEDTVGPRFEAPEPPGSASSSASTTRDDEPVVSPASTRDDEPVVSAPEDEAADEEEESAKADAEEAVEDKAEAKPAIAGELGDRVAALERLIELGEGRLDGALLAEALELMERAGERMRLSGDHTVVTLAGGTGSGKSSLFNAVCGLELSPTGMRRPMTSLAHACVWGMEGAAPLLDWLNIDKRFRYARASALDRSGSRAEGSLRGLVLIDLPDHDSIQAAHRAEVDRFTGVADLLIWVVDPQKYADASLHHDYIIPFARHAAVTLIVLNQVDRLGPAEVKDCVTDLRRLLEAEGLSDPRIITTSAVARGGVDELREILAETVAGQSARAERLGADIDRLIERFERFAGPADAGEVPAEVDAPHAEALIDALTVAAGVPAVAEAMQSAFELRAADYVGWPFARWVRRFRRDPLRMMRLSELREELRDSFTGPLGAQQGGVDSALHGVTDGVTEDLPGPWRLSVRAAARTHAGRLPDELGSALRATVPGFNQVPRWWSLVKIWQRVLVGGTALGLVWSLLLLLYGGFDIAEAPSALIGDLSILPWVLVLTGCMLGMGALTAAACRNVVALSAARHGERIEAGMRETLASIADELVLRPVAAELKTYADYRVTVDGVLR</sequence>
<protein>
    <submittedName>
        <fullName evidence="3">Putative GTPase</fullName>
    </submittedName>
</protein>
<keyword evidence="4" id="KW-1185">Reference proteome</keyword>
<dbReference type="PANTHER" id="PTHR42698">
    <property type="entry name" value="GTPASE ERA"/>
    <property type="match status" value="1"/>
</dbReference>
<dbReference type="AlphaFoldDB" id="A0A3N1D7M7"/>
<reference evidence="3 4" key="1">
    <citation type="submission" date="2018-11" db="EMBL/GenBank/DDBJ databases">
        <title>Sequencing the genomes of 1000 actinobacteria strains.</title>
        <authorList>
            <person name="Klenk H.-P."/>
        </authorList>
    </citation>
    <scope>NUCLEOTIDE SEQUENCE [LARGE SCALE GENOMIC DNA]</scope>
    <source>
        <strain evidence="3 4">DSM 44254</strain>
    </source>
</reference>
<name>A0A3N1D7M7_9ACTN</name>
<evidence type="ECO:0000256" key="1">
    <source>
        <dbReference type="SAM" id="MobiDB-lite"/>
    </source>
</evidence>
<feature type="region of interest" description="Disordered" evidence="1">
    <location>
        <begin position="169"/>
        <end position="241"/>
    </location>
</feature>
<keyword evidence="2" id="KW-1133">Transmembrane helix</keyword>
<evidence type="ECO:0000313" key="4">
    <source>
        <dbReference type="Proteomes" id="UP000272400"/>
    </source>
</evidence>
<dbReference type="Gene3D" id="3.40.50.300">
    <property type="entry name" value="P-loop containing nucleotide triphosphate hydrolases"/>
    <property type="match status" value="1"/>
</dbReference>
<feature type="transmembrane region" description="Helical" evidence="2">
    <location>
        <begin position="671"/>
        <end position="692"/>
    </location>
</feature>
<dbReference type="InterPro" id="IPR005662">
    <property type="entry name" value="GTPase_Era-like"/>
</dbReference>
<evidence type="ECO:0000256" key="2">
    <source>
        <dbReference type="SAM" id="Phobius"/>
    </source>
</evidence>
<comment type="caution">
    <text evidence="3">The sequence shown here is derived from an EMBL/GenBank/DDBJ whole genome shotgun (WGS) entry which is preliminary data.</text>
</comment>
<dbReference type="GO" id="GO:0019843">
    <property type="term" value="F:rRNA binding"/>
    <property type="evidence" value="ECO:0007669"/>
    <property type="project" value="TreeGrafter"/>
</dbReference>
<dbReference type="RefSeq" id="WP_246053173.1">
    <property type="nucleotide sequence ID" value="NZ_RJKE01000001.1"/>
</dbReference>
<dbReference type="EMBL" id="RJKE01000001">
    <property type="protein sequence ID" value="ROO89530.1"/>
    <property type="molecule type" value="Genomic_DNA"/>
</dbReference>
<keyword evidence="2" id="KW-0472">Membrane</keyword>
<dbReference type="GO" id="GO:0005525">
    <property type="term" value="F:GTP binding"/>
    <property type="evidence" value="ECO:0007669"/>
    <property type="project" value="InterPro"/>
</dbReference>
<dbReference type="PANTHER" id="PTHR42698:SF1">
    <property type="entry name" value="GTPASE ERA, MITOCHONDRIAL"/>
    <property type="match status" value="1"/>
</dbReference>
<dbReference type="GO" id="GO:0000028">
    <property type="term" value="P:ribosomal small subunit assembly"/>
    <property type="evidence" value="ECO:0007669"/>
    <property type="project" value="TreeGrafter"/>
</dbReference>